<dbReference type="OrthoDB" id="3995335at2759"/>
<feature type="compositionally biased region" description="Basic and acidic residues" evidence="1">
    <location>
        <begin position="78"/>
        <end position="92"/>
    </location>
</feature>
<feature type="compositionally biased region" description="Low complexity" evidence="1">
    <location>
        <begin position="163"/>
        <end position="177"/>
    </location>
</feature>
<name>A0A1Q2YK32_9ASCO</name>
<gene>
    <name evidence="2" type="ORF">PMKS-003408</name>
</gene>
<feature type="compositionally biased region" description="Basic and acidic residues" evidence="1">
    <location>
        <begin position="57"/>
        <end position="66"/>
    </location>
</feature>
<feature type="region of interest" description="Disordered" evidence="1">
    <location>
        <begin position="825"/>
        <end position="849"/>
    </location>
</feature>
<dbReference type="Proteomes" id="UP000186136">
    <property type="component" value="Unassembled WGS sequence"/>
</dbReference>
<dbReference type="EMBL" id="BDGI01000146">
    <property type="protein sequence ID" value="GAV29902.1"/>
    <property type="molecule type" value="Genomic_DNA"/>
</dbReference>
<feature type="compositionally biased region" description="Polar residues" evidence="1">
    <location>
        <begin position="17"/>
        <end position="31"/>
    </location>
</feature>
<evidence type="ECO:0000313" key="2">
    <source>
        <dbReference type="EMBL" id="GAV29902.1"/>
    </source>
</evidence>
<feature type="region of interest" description="Disordered" evidence="1">
    <location>
        <begin position="325"/>
        <end position="396"/>
    </location>
</feature>
<accession>A0A1Q2YK32</accession>
<feature type="compositionally biased region" description="Polar residues" evidence="1">
    <location>
        <begin position="384"/>
        <end position="396"/>
    </location>
</feature>
<organism evidence="2 3">
    <name type="scientific">Pichia membranifaciens</name>
    <dbReference type="NCBI Taxonomy" id="4926"/>
    <lineage>
        <taxon>Eukaryota</taxon>
        <taxon>Fungi</taxon>
        <taxon>Dikarya</taxon>
        <taxon>Ascomycota</taxon>
        <taxon>Saccharomycotina</taxon>
        <taxon>Pichiomycetes</taxon>
        <taxon>Pichiales</taxon>
        <taxon>Pichiaceae</taxon>
        <taxon>Pichia</taxon>
    </lineage>
</organism>
<proteinExistence type="predicted"/>
<feature type="region of interest" description="Disordered" evidence="1">
    <location>
        <begin position="1"/>
        <end position="31"/>
    </location>
</feature>
<feature type="region of interest" description="Disordered" evidence="1">
    <location>
        <begin position="258"/>
        <end position="282"/>
    </location>
</feature>
<evidence type="ECO:0000313" key="3">
    <source>
        <dbReference type="Proteomes" id="UP000186136"/>
    </source>
</evidence>
<sequence>MSETSQVPPPVRAQRPTGMSNGLSYSTLNKSPTKQAFNTLKNFLRSKSSISDLRMWSDSKKDDVKEYPGFPEPLPLGRLHESKSSSRISDFKFKGPRRKRSLGCLVPQPHEEILNDPQFSKHEYSNSSSESVQDIRAFIVPIPASQKFHSVASSPQLNLIRNSTSSTKTSSKTSPTKANFSSDGNASYSTYNGYNSSIETDQIPPFTPCISDSYAFSREWVAPNTIRGTYIHDWTDNASPRSLTESLKVGRVETPSIRLNQLPLQSPTKNPHGNTSISSLGQISTGDKTTLSSQSFLHDAGVLIAEGLPDQESNDQKSKLKLDLRDLSKPSNPHPSPCTIDNRQEPTLKLGEPLMLSSKTTDPNSRSESTSDSDTASISSRHSQGSQFSFMPNRTPSMRFYKSTEQVALEKAMDDDRLDRIKFKEFLGTSEDVENDLLDMCSNGKITDGLDDSVNYIDYEEEDDTDVLFNRDLFGLGDSHGSKGLGLELDDDEFAPKTTVLELGEDGYDDSDDSDDDQYDYATDIEYTPKAKSFELYEDTSGNDRTPKVKDSMPFGNEFEIGHSAPTEFGQNILPSSTRDDEQEVTNDVLSGNMKAENEEHSFFTKDDINSDVTNAKEDNNISTSEISKETSSRNILHILNHNGAELVFRPQSQEIQMQHQPSASIHRHKSLKFHHLASNIEDASYFNTNTVKKFGSQEEIWENSSALDEVNLIPEDYDYDSDYKNAFDHGSNYDKERNMKSGVFSTMVSSIDEFDFGVGGAGQSTISNEPHLWKNLIQKTAEYPLDASSVSWSRNVQHVERIQLDNRTITLFNRPREEIVQDMSNTKDEHCSGNNENSEESGLSVIME</sequence>
<keyword evidence="3" id="KW-1185">Reference proteome</keyword>
<dbReference type="AlphaFoldDB" id="A0A1Q2YK32"/>
<feature type="compositionally biased region" description="Low complexity" evidence="1">
    <location>
        <begin position="366"/>
        <end position="383"/>
    </location>
</feature>
<reference evidence="2 3" key="1">
    <citation type="submission" date="2016-08" db="EMBL/GenBank/DDBJ databases">
        <title>Whole genome shotgun sequence of Pichia membranifaciens KS47-1.</title>
        <authorList>
            <person name="Konishi M."/>
            <person name="Ishida M."/>
            <person name="Arakawa T."/>
            <person name="Kato Y."/>
            <person name="Horiuchi J."/>
        </authorList>
    </citation>
    <scope>NUCLEOTIDE SEQUENCE [LARGE SCALE GENOMIC DNA]</scope>
    <source>
        <strain evidence="2 3">KS47-1</strain>
    </source>
</reference>
<feature type="region of interest" description="Disordered" evidence="1">
    <location>
        <begin position="162"/>
        <end position="186"/>
    </location>
</feature>
<comment type="caution">
    <text evidence="2">The sequence shown here is derived from an EMBL/GenBank/DDBJ whole genome shotgun (WGS) entry which is preliminary data.</text>
</comment>
<evidence type="ECO:0000256" key="1">
    <source>
        <dbReference type="SAM" id="MobiDB-lite"/>
    </source>
</evidence>
<protein>
    <submittedName>
        <fullName evidence="2">Uncharacterized protein</fullName>
    </submittedName>
</protein>
<feature type="region of interest" description="Disordered" evidence="1">
    <location>
        <begin position="57"/>
        <end position="92"/>
    </location>
</feature>